<evidence type="ECO:0000313" key="2">
    <source>
        <dbReference type="Proteomes" id="UP001321760"/>
    </source>
</evidence>
<keyword evidence="2" id="KW-1185">Reference proteome</keyword>
<reference evidence="1" key="1">
    <citation type="journal article" date="2023" name="Mol. Phylogenet. Evol.">
        <title>Genome-scale phylogeny and comparative genomics of the fungal order Sordariales.</title>
        <authorList>
            <person name="Hensen N."/>
            <person name="Bonometti L."/>
            <person name="Westerberg I."/>
            <person name="Brannstrom I.O."/>
            <person name="Guillou S."/>
            <person name="Cros-Aarteil S."/>
            <person name="Calhoun S."/>
            <person name="Haridas S."/>
            <person name="Kuo A."/>
            <person name="Mondo S."/>
            <person name="Pangilinan J."/>
            <person name="Riley R."/>
            <person name="LaButti K."/>
            <person name="Andreopoulos B."/>
            <person name="Lipzen A."/>
            <person name="Chen C."/>
            <person name="Yan M."/>
            <person name="Daum C."/>
            <person name="Ng V."/>
            <person name="Clum A."/>
            <person name="Steindorff A."/>
            <person name="Ohm R.A."/>
            <person name="Martin F."/>
            <person name="Silar P."/>
            <person name="Natvig D.O."/>
            <person name="Lalanne C."/>
            <person name="Gautier V."/>
            <person name="Ament-Velasquez S.L."/>
            <person name="Kruys A."/>
            <person name="Hutchinson M.I."/>
            <person name="Powell A.J."/>
            <person name="Barry K."/>
            <person name="Miller A.N."/>
            <person name="Grigoriev I.V."/>
            <person name="Debuchy R."/>
            <person name="Gladieux P."/>
            <person name="Hiltunen Thoren M."/>
            <person name="Johannesson H."/>
        </authorList>
    </citation>
    <scope>NUCLEOTIDE SEQUENCE</scope>
    <source>
        <strain evidence="1">PSN243</strain>
    </source>
</reference>
<protein>
    <submittedName>
        <fullName evidence="1">Uncharacterized protein</fullName>
    </submittedName>
</protein>
<name>A0AAV9GC91_9PEZI</name>
<comment type="caution">
    <text evidence="1">The sequence shown here is derived from an EMBL/GenBank/DDBJ whole genome shotgun (WGS) entry which is preliminary data.</text>
</comment>
<organism evidence="1 2">
    <name type="scientific">Podospora aff. communis PSN243</name>
    <dbReference type="NCBI Taxonomy" id="3040156"/>
    <lineage>
        <taxon>Eukaryota</taxon>
        <taxon>Fungi</taxon>
        <taxon>Dikarya</taxon>
        <taxon>Ascomycota</taxon>
        <taxon>Pezizomycotina</taxon>
        <taxon>Sordariomycetes</taxon>
        <taxon>Sordariomycetidae</taxon>
        <taxon>Sordariales</taxon>
        <taxon>Podosporaceae</taxon>
        <taxon>Podospora</taxon>
    </lineage>
</organism>
<gene>
    <name evidence="1" type="ORF">QBC34DRAFT_472916</name>
</gene>
<reference evidence="1" key="2">
    <citation type="submission" date="2023-05" db="EMBL/GenBank/DDBJ databases">
        <authorList>
            <consortium name="Lawrence Berkeley National Laboratory"/>
            <person name="Steindorff A."/>
            <person name="Hensen N."/>
            <person name="Bonometti L."/>
            <person name="Westerberg I."/>
            <person name="Brannstrom I.O."/>
            <person name="Guillou S."/>
            <person name="Cros-Aarteil S."/>
            <person name="Calhoun S."/>
            <person name="Haridas S."/>
            <person name="Kuo A."/>
            <person name="Mondo S."/>
            <person name="Pangilinan J."/>
            <person name="Riley R."/>
            <person name="Labutti K."/>
            <person name="Andreopoulos B."/>
            <person name="Lipzen A."/>
            <person name="Chen C."/>
            <person name="Yanf M."/>
            <person name="Daum C."/>
            <person name="Ng V."/>
            <person name="Clum A."/>
            <person name="Ohm R."/>
            <person name="Martin F."/>
            <person name="Silar P."/>
            <person name="Natvig D."/>
            <person name="Lalanne C."/>
            <person name="Gautier V."/>
            <person name="Ament-Velasquez S.L."/>
            <person name="Kruys A."/>
            <person name="Hutchinson M.I."/>
            <person name="Powell A.J."/>
            <person name="Barry K."/>
            <person name="Miller A.N."/>
            <person name="Grigoriev I.V."/>
            <person name="Debuchy R."/>
            <person name="Gladieux P."/>
            <person name="Thoren M.H."/>
            <person name="Johannesson H."/>
        </authorList>
    </citation>
    <scope>NUCLEOTIDE SEQUENCE</scope>
    <source>
        <strain evidence="1">PSN243</strain>
    </source>
</reference>
<dbReference type="Proteomes" id="UP001321760">
    <property type="component" value="Unassembled WGS sequence"/>
</dbReference>
<evidence type="ECO:0000313" key="1">
    <source>
        <dbReference type="EMBL" id="KAK4445276.1"/>
    </source>
</evidence>
<dbReference type="AlphaFoldDB" id="A0AAV9GC91"/>
<sequence length="232" mass="24926">MSGDRGAFCPKRANLWPRANLWLRGVPSSSEADIAAILAGPEHHLRAVVKLAIRHDSGLRTQLAEALKMVAQRDGQAMMAPLLYPPVAQPQVPPAMPSLSPWGSSIYIATSGGSSSSVRISDTETSLSVSCSGSSSIAISYNTGNTVWPEVRKALPAAPAPQPKRKATAPAVAKPEKRARIVDQGVQQCLVCKKDYFERDNSGTACRWHSEAAEPEQAALNYWKKTIRKGAL</sequence>
<dbReference type="EMBL" id="MU865967">
    <property type="protein sequence ID" value="KAK4445276.1"/>
    <property type="molecule type" value="Genomic_DNA"/>
</dbReference>
<accession>A0AAV9GC91</accession>
<proteinExistence type="predicted"/>